<proteinExistence type="predicted"/>
<accession>A0A2U3EH12</accession>
<sequence>MGRALELEGNRGGHAWQMPVCTGAPPIQNADQELLTRCRWTNGLRVRETRPTARGQRLPPCACSTLGCVTPAGSKPAVGNSFWATQTGFGAPMNGAPWDKMGASPAPRRPGRRPQGPHAFSGSNAERLRLARHRRHAFHVRKTSGRPEPHRRDSQRVFGLASMMPLRLPGRTPDRTDRFHVARSPLSSFTLVPIGFDRTRTKQGPNTSRDFIAWLPDPDVDCTRALCVGRIQMGDNEFGRENRRCLRSTRQSTRTGMTDFCVLAATGIAGSDFKSEKWNRPAAMEIRIKGYLIQHASKSMCFLPVREGRGAHQDPQGNCIATVPLHHRALPRASAAPLTQNEAVAGPRFDVEQSQLHTSLLSNDEGSCRR</sequence>
<reference evidence="2 3" key="1">
    <citation type="journal article" date="2016" name="Front. Microbiol.">
        <title>Genome and transcriptome sequences reveal the specific parasitism of the nematophagous Purpureocillium lilacinum 36-1.</title>
        <authorList>
            <person name="Xie J."/>
            <person name="Li S."/>
            <person name="Mo C."/>
            <person name="Xiao X."/>
            <person name="Peng D."/>
            <person name="Wang G."/>
            <person name="Xiao Y."/>
        </authorList>
    </citation>
    <scope>NUCLEOTIDE SEQUENCE [LARGE SCALE GENOMIC DNA]</scope>
    <source>
        <strain evidence="2 3">36-1</strain>
    </source>
</reference>
<evidence type="ECO:0000313" key="3">
    <source>
        <dbReference type="Proteomes" id="UP000245956"/>
    </source>
</evidence>
<comment type="caution">
    <text evidence="2">The sequence shown here is derived from an EMBL/GenBank/DDBJ whole genome shotgun (WGS) entry which is preliminary data.</text>
</comment>
<feature type="region of interest" description="Disordered" evidence="1">
    <location>
        <begin position="93"/>
        <end position="124"/>
    </location>
</feature>
<evidence type="ECO:0000313" key="2">
    <source>
        <dbReference type="EMBL" id="PWI73773.1"/>
    </source>
</evidence>
<protein>
    <submittedName>
        <fullName evidence="2">Uncharacterized protein</fullName>
    </submittedName>
</protein>
<name>A0A2U3EH12_PURLI</name>
<gene>
    <name evidence="2" type="ORF">PCL_09049</name>
</gene>
<dbReference type="EMBL" id="LCWV01000004">
    <property type="protein sequence ID" value="PWI73773.1"/>
    <property type="molecule type" value="Genomic_DNA"/>
</dbReference>
<organism evidence="2 3">
    <name type="scientific">Purpureocillium lilacinum</name>
    <name type="common">Paecilomyces lilacinus</name>
    <dbReference type="NCBI Taxonomy" id="33203"/>
    <lineage>
        <taxon>Eukaryota</taxon>
        <taxon>Fungi</taxon>
        <taxon>Dikarya</taxon>
        <taxon>Ascomycota</taxon>
        <taxon>Pezizomycotina</taxon>
        <taxon>Sordariomycetes</taxon>
        <taxon>Hypocreomycetidae</taxon>
        <taxon>Hypocreales</taxon>
        <taxon>Ophiocordycipitaceae</taxon>
        <taxon>Purpureocillium</taxon>
    </lineage>
</organism>
<dbReference type="Proteomes" id="UP000245956">
    <property type="component" value="Unassembled WGS sequence"/>
</dbReference>
<dbReference type="AlphaFoldDB" id="A0A2U3EH12"/>
<evidence type="ECO:0000256" key="1">
    <source>
        <dbReference type="SAM" id="MobiDB-lite"/>
    </source>
</evidence>